<comment type="caution">
    <text evidence="1">The sequence shown here is derived from an EMBL/GenBank/DDBJ whole genome shotgun (WGS) entry which is preliminary data.</text>
</comment>
<name>A0A6F9XLM5_9LACO</name>
<gene>
    <name evidence="1" type="ORF">SY212_11370</name>
</gene>
<sequence>MEKLKIVINSRLVGTLKFNDNQSYYDDYRLNDYNVDLDCSNQLQAQGIIVDYLTKDVPCMTEQVKFIQNDKIIYDGWDIIDRIYNSEN</sequence>
<reference evidence="1" key="1">
    <citation type="submission" date="2019-10" db="EMBL/GenBank/DDBJ databases">
        <title>Lactobacillus agilis SY212 Whole Genome Sequencing Project.</title>
        <authorList>
            <person name="Suzuki S."/>
            <person name="Endo A."/>
            <person name="Maeno S."/>
            <person name="Shiwa Y."/>
            <person name="Matsutani M."/>
            <person name="Kajikawa A."/>
        </authorList>
    </citation>
    <scope>NUCLEOTIDE SEQUENCE</scope>
    <source>
        <strain evidence="1">SY212</strain>
    </source>
</reference>
<dbReference type="EMBL" id="BLAM01000109">
    <property type="protein sequence ID" value="GET06107.1"/>
    <property type="molecule type" value="Genomic_DNA"/>
</dbReference>
<proteinExistence type="predicted"/>
<organism evidence="1">
    <name type="scientific">Ligilactobacillus agilis</name>
    <dbReference type="NCBI Taxonomy" id="1601"/>
    <lineage>
        <taxon>Bacteria</taxon>
        <taxon>Bacillati</taxon>
        <taxon>Bacillota</taxon>
        <taxon>Bacilli</taxon>
        <taxon>Lactobacillales</taxon>
        <taxon>Lactobacillaceae</taxon>
        <taxon>Ligilactobacillus</taxon>
    </lineage>
</organism>
<protein>
    <submittedName>
        <fullName evidence="1">Uncharacterized protein</fullName>
    </submittedName>
</protein>
<dbReference type="Proteomes" id="UP000494265">
    <property type="component" value="Unassembled WGS sequence"/>
</dbReference>
<accession>A0A6F9XLM5</accession>
<dbReference type="AlphaFoldDB" id="A0A6F9XLM5"/>
<evidence type="ECO:0000313" key="1">
    <source>
        <dbReference type="EMBL" id="GET06107.1"/>
    </source>
</evidence>